<accession>A0AAW1HFU2</accession>
<reference evidence="2 3" key="1">
    <citation type="journal article" date="2024" name="BMC Genomics">
        <title>De novo assembly and annotation of Popillia japonica's genome with initial clues to its potential as an invasive pest.</title>
        <authorList>
            <person name="Cucini C."/>
            <person name="Boschi S."/>
            <person name="Funari R."/>
            <person name="Cardaioli E."/>
            <person name="Iannotti N."/>
            <person name="Marturano G."/>
            <person name="Paoli F."/>
            <person name="Bruttini M."/>
            <person name="Carapelli A."/>
            <person name="Frati F."/>
            <person name="Nardi F."/>
        </authorList>
    </citation>
    <scope>NUCLEOTIDE SEQUENCE [LARGE SCALE GENOMIC DNA]</scope>
    <source>
        <strain evidence="2">DMR45628</strain>
    </source>
</reference>
<gene>
    <name evidence="2" type="ORF">QE152_g40608</name>
</gene>
<dbReference type="Proteomes" id="UP001458880">
    <property type="component" value="Unassembled WGS sequence"/>
</dbReference>
<evidence type="ECO:0000256" key="1">
    <source>
        <dbReference type="SAM" id="MobiDB-lite"/>
    </source>
</evidence>
<proteinExistence type="predicted"/>
<evidence type="ECO:0000313" key="2">
    <source>
        <dbReference type="EMBL" id="KAK9675141.1"/>
    </source>
</evidence>
<evidence type="ECO:0000313" key="3">
    <source>
        <dbReference type="Proteomes" id="UP001458880"/>
    </source>
</evidence>
<feature type="compositionally biased region" description="Polar residues" evidence="1">
    <location>
        <begin position="224"/>
        <end position="237"/>
    </location>
</feature>
<protein>
    <recommendedName>
        <fullName evidence="4">Retrotransposon gag domain-containing protein</fullName>
    </recommendedName>
</protein>
<dbReference type="Gene3D" id="3.10.10.10">
    <property type="entry name" value="HIV Type 1 Reverse Transcriptase, subunit A, domain 1"/>
    <property type="match status" value="1"/>
</dbReference>
<feature type="region of interest" description="Disordered" evidence="1">
    <location>
        <begin position="381"/>
        <end position="427"/>
    </location>
</feature>
<feature type="region of interest" description="Disordered" evidence="1">
    <location>
        <begin position="204"/>
        <end position="238"/>
    </location>
</feature>
<name>A0AAW1HFU2_POPJA</name>
<dbReference type="AlphaFoldDB" id="A0AAW1HFU2"/>
<feature type="compositionally biased region" description="Low complexity" evidence="1">
    <location>
        <begin position="402"/>
        <end position="412"/>
    </location>
</feature>
<comment type="caution">
    <text evidence="2">The sequence shown here is derived from an EMBL/GenBank/DDBJ whole genome shotgun (WGS) entry which is preliminary data.</text>
</comment>
<feature type="compositionally biased region" description="Basic and acidic residues" evidence="1">
    <location>
        <begin position="413"/>
        <end position="427"/>
    </location>
</feature>
<evidence type="ECO:0008006" key="4">
    <source>
        <dbReference type="Google" id="ProtNLM"/>
    </source>
</evidence>
<feature type="compositionally biased region" description="Polar residues" evidence="1">
    <location>
        <begin position="205"/>
        <end position="214"/>
    </location>
</feature>
<keyword evidence="3" id="KW-1185">Reference proteome</keyword>
<dbReference type="PANTHER" id="PTHR33198:SF20">
    <property type="entry name" value="RETROTRANSPOSON GAG DOMAIN-CONTAINING PROTEIN"/>
    <property type="match status" value="1"/>
</dbReference>
<dbReference type="PANTHER" id="PTHR33198">
    <property type="entry name" value="ANK_REP_REGION DOMAIN-CONTAINING PROTEIN-RELATED"/>
    <property type="match status" value="1"/>
</dbReference>
<sequence>MAQSVKKPDEMDFDKNHADAWSFFLQKFQLYLLASKADKESEEHKCALLLHHIGEKGLKIYNTFMFDKMEDKMKYTKVVEKFEEYFIPAKNVTYERHMFLKRDMGDRETVDEYVMALRELAASCEFGSLTDSLIKDKLVQGVKDKAVKDRLLRSKGLDLGRAIDICKAAETTKSQLEKICENTSRIMVDEEVFFTKRGNRRGAFTRNQPTLRRASSSTSEETSQYTTKNRHNASSGYRNMADQDRRWKSETMLEEYEDVFRGIGCMPGQYKIKIKPNAIPVVNAARNVPHSILGKLKNKLNSMCEQNIIKKVTEPTDWVNSLVIVVLPKNLDTEDNFPISPNKLEQFKVESRKDIEIQYLKNYVENDDESTDKNLKEELVNVKDENEDSNLNNEIDDDYFDVPSSSSSSSSHESVEPCCSKDNDDHNDRRVSLNVYTRLGRKIRKPDRLNLV</sequence>
<dbReference type="EMBL" id="JASPKY010001250">
    <property type="protein sequence ID" value="KAK9675141.1"/>
    <property type="molecule type" value="Genomic_DNA"/>
</dbReference>
<organism evidence="2 3">
    <name type="scientific">Popillia japonica</name>
    <name type="common">Japanese beetle</name>
    <dbReference type="NCBI Taxonomy" id="7064"/>
    <lineage>
        <taxon>Eukaryota</taxon>
        <taxon>Metazoa</taxon>
        <taxon>Ecdysozoa</taxon>
        <taxon>Arthropoda</taxon>
        <taxon>Hexapoda</taxon>
        <taxon>Insecta</taxon>
        <taxon>Pterygota</taxon>
        <taxon>Neoptera</taxon>
        <taxon>Endopterygota</taxon>
        <taxon>Coleoptera</taxon>
        <taxon>Polyphaga</taxon>
        <taxon>Scarabaeiformia</taxon>
        <taxon>Scarabaeidae</taxon>
        <taxon>Rutelinae</taxon>
        <taxon>Popillia</taxon>
    </lineage>
</organism>